<feature type="region of interest" description="Disordered" evidence="1">
    <location>
        <begin position="1"/>
        <end position="43"/>
    </location>
</feature>
<protein>
    <submittedName>
        <fullName evidence="2">Uncharacterized protein</fullName>
    </submittedName>
</protein>
<proteinExistence type="predicted"/>
<keyword evidence="3" id="KW-1185">Reference proteome</keyword>
<dbReference type="Proteomes" id="UP000265520">
    <property type="component" value="Unassembled WGS sequence"/>
</dbReference>
<comment type="caution">
    <text evidence="2">The sequence shown here is derived from an EMBL/GenBank/DDBJ whole genome shotgun (WGS) entry which is preliminary data.</text>
</comment>
<evidence type="ECO:0000313" key="2">
    <source>
        <dbReference type="EMBL" id="MCI45581.1"/>
    </source>
</evidence>
<sequence>MQDHSIRDHPFLHERTEQSAERRMEKAESESTTTEETKVDAHQLSEESNGVVISSLFFSLV</sequence>
<accession>A0A392S9L7</accession>
<evidence type="ECO:0000256" key="1">
    <source>
        <dbReference type="SAM" id="MobiDB-lite"/>
    </source>
</evidence>
<evidence type="ECO:0000313" key="3">
    <source>
        <dbReference type="Proteomes" id="UP000265520"/>
    </source>
</evidence>
<organism evidence="2 3">
    <name type="scientific">Trifolium medium</name>
    <dbReference type="NCBI Taxonomy" id="97028"/>
    <lineage>
        <taxon>Eukaryota</taxon>
        <taxon>Viridiplantae</taxon>
        <taxon>Streptophyta</taxon>
        <taxon>Embryophyta</taxon>
        <taxon>Tracheophyta</taxon>
        <taxon>Spermatophyta</taxon>
        <taxon>Magnoliopsida</taxon>
        <taxon>eudicotyledons</taxon>
        <taxon>Gunneridae</taxon>
        <taxon>Pentapetalae</taxon>
        <taxon>rosids</taxon>
        <taxon>fabids</taxon>
        <taxon>Fabales</taxon>
        <taxon>Fabaceae</taxon>
        <taxon>Papilionoideae</taxon>
        <taxon>50 kb inversion clade</taxon>
        <taxon>NPAAA clade</taxon>
        <taxon>Hologalegina</taxon>
        <taxon>IRL clade</taxon>
        <taxon>Trifolieae</taxon>
        <taxon>Trifolium</taxon>
    </lineage>
</organism>
<name>A0A392S9L7_9FABA</name>
<reference evidence="2 3" key="1">
    <citation type="journal article" date="2018" name="Front. Plant Sci.">
        <title>Red Clover (Trifolium pratense) and Zigzag Clover (T. medium) - A Picture of Genomic Similarities and Differences.</title>
        <authorList>
            <person name="Dluhosova J."/>
            <person name="Istvanek J."/>
            <person name="Nedelnik J."/>
            <person name="Repkova J."/>
        </authorList>
    </citation>
    <scope>NUCLEOTIDE SEQUENCE [LARGE SCALE GENOMIC DNA]</scope>
    <source>
        <strain evidence="3">cv. 10/8</strain>
        <tissue evidence="2">Leaf</tissue>
    </source>
</reference>
<feature type="non-terminal residue" evidence="2">
    <location>
        <position position="61"/>
    </location>
</feature>
<dbReference type="EMBL" id="LXQA010346004">
    <property type="protein sequence ID" value="MCI45581.1"/>
    <property type="molecule type" value="Genomic_DNA"/>
</dbReference>
<dbReference type="AlphaFoldDB" id="A0A392S9L7"/>